<keyword evidence="1" id="KW-0472">Membrane</keyword>
<evidence type="ECO:0000313" key="2">
    <source>
        <dbReference type="EMBL" id="GAM81664.1"/>
    </source>
</evidence>
<feature type="transmembrane region" description="Helical" evidence="1">
    <location>
        <begin position="392"/>
        <end position="411"/>
    </location>
</feature>
<gene>
    <name evidence="2" type="ORF">JCM5805K_2788</name>
</gene>
<feature type="transmembrane region" description="Helical" evidence="1">
    <location>
        <begin position="138"/>
        <end position="163"/>
    </location>
</feature>
<keyword evidence="1" id="KW-0812">Transmembrane</keyword>
<proteinExistence type="predicted"/>
<dbReference type="EMBL" id="BBSI01000040">
    <property type="protein sequence ID" value="GAM81664.1"/>
    <property type="molecule type" value="Genomic_DNA"/>
</dbReference>
<feature type="transmembrane region" description="Helical" evidence="1">
    <location>
        <begin position="354"/>
        <end position="372"/>
    </location>
</feature>
<dbReference type="AlphaFoldDB" id="A0A0B8R624"/>
<reference evidence="2 3" key="1">
    <citation type="submission" date="2015-01" db="EMBL/GenBank/DDBJ databases">
        <title>Lactococcus lactis subsp.lactis JCM 5805 whole genome shotgun sequence.</title>
        <authorList>
            <person name="Fujii T."/>
            <person name="Tomita Y."/>
            <person name="Ikushima S."/>
            <person name="Fujiwara D."/>
        </authorList>
    </citation>
    <scope>NUCLEOTIDE SEQUENCE [LARGE SCALE GENOMIC DNA]</scope>
    <source>
        <strain evidence="2 3">JCM 5805</strain>
    </source>
</reference>
<protein>
    <submittedName>
        <fullName evidence="2">Predicted membrane protein</fullName>
    </submittedName>
</protein>
<feature type="transmembrane region" description="Helical" evidence="1">
    <location>
        <begin position="423"/>
        <end position="444"/>
    </location>
</feature>
<feature type="transmembrane region" description="Helical" evidence="1">
    <location>
        <begin position="21"/>
        <end position="42"/>
    </location>
</feature>
<comment type="caution">
    <text evidence="2">The sequence shown here is derived from an EMBL/GenBank/DDBJ whole genome shotgun (WGS) entry which is preliminary data.</text>
</comment>
<dbReference type="InterPro" id="IPR018674">
    <property type="entry name" value="DUF2142_membrane"/>
</dbReference>
<dbReference type="RefSeq" id="WP_044009731.1">
    <property type="nucleotide sequence ID" value="NZ_BAABQR010000003.1"/>
</dbReference>
<organism evidence="2 3">
    <name type="scientific">Lactococcus lactis subsp. lactis</name>
    <name type="common">Streptococcus lactis</name>
    <dbReference type="NCBI Taxonomy" id="1360"/>
    <lineage>
        <taxon>Bacteria</taxon>
        <taxon>Bacillati</taxon>
        <taxon>Bacillota</taxon>
        <taxon>Bacilli</taxon>
        <taxon>Lactobacillales</taxon>
        <taxon>Streptococcaceae</taxon>
        <taxon>Lactococcus</taxon>
    </lineage>
</organism>
<feature type="transmembrane region" description="Helical" evidence="1">
    <location>
        <begin position="270"/>
        <end position="289"/>
    </location>
</feature>
<name>A0A0B8R624_LACLL</name>
<evidence type="ECO:0000256" key="1">
    <source>
        <dbReference type="SAM" id="Phobius"/>
    </source>
</evidence>
<keyword evidence="1" id="KW-1133">Transmembrane helix</keyword>
<feature type="transmembrane region" description="Helical" evidence="1">
    <location>
        <begin position="246"/>
        <end position="263"/>
    </location>
</feature>
<evidence type="ECO:0000313" key="3">
    <source>
        <dbReference type="Proteomes" id="UP000031847"/>
    </source>
</evidence>
<dbReference type="Pfam" id="PF09913">
    <property type="entry name" value="DUF2142"/>
    <property type="match status" value="1"/>
</dbReference>
<sequence>MEIGILVKEKTQTKKLMKPERLFLIVTLVAGLIFAIAQPLFIEPDSSYHFDKSSYLSNTVVDRTKIGFPAEDYQSAPLPFTTVTTKMKDGTYFKDFFETKLPLVSKSKVTDKRALGKKWYQDIMHLIPALGVKVGYMIYPSVGSMVLVARLFSLIFFVLTMYFIIKKLKAYQMIFTIISVTPVAIQFATSLSYDSYNYIVFAWLSATLINLAVELQENKEIQLKDFFLRIILPSIALYFSKANSRLLYLIVLAVFIVIVAKKLKLSLTKLQVLIGSGVLIGLGALVYIFRYHDQLCLVVSKFLYTFMEPYYSVLTTQVISGTSTAAIPAWFYPIQYGALILLFLSYTKEQVPRWFAWLGLLINLINLFGVLFKFAIDPAFTEHVITGPQGRYFTVFILLLAPILALLAQKISVKSTGSWLRRIVLFVSLMALALNLGVTTLRSYHLHLPMDEYRSGIEHYIFK</sequence>
<dbReference type="Proteomes" id="UP000031847">
    <property type="component" value="Unassembled WGS sequence"/>
</dbReference>
<accession>A0A0B8R624</accession>
<feature type="transmembrane region" description="Helical" evidence="1">
    <location>
        <begin position="330"/>
        <end position="347"/>
    </location>
</feature>